<dbReference type="Gramene" id="ORUFI07G02780.1">
    <property type="protein sequence ID" value="ORUFI07G02780.1"/>
    <property type="gene ID" value="ORUFI07G02780"/>
</dbReference>
<dbReference type="AlphaFoldDB" id="A0A0E0Q407"/>
<dbReference type="OMA" id="EVTSIMI"/>
<accession>A0A0E0Q407</accession>
<name>A0A0E0Q407_ORYRU</name>
<reference evidence="4" key="1">
    <citation type="submission" date="2013-06" db="EMBL/GenBank/DDBJ databases">
        <authorList>
            <person name="Zhao Q."/>
        </authorList>
    </citation>
    <scope>NUCLEOTIDE SEQUENCE</scope>
    <source>
        <strain evidence="4">cv. W1943</strain>
    </source>
</reference>
<keyword evidence="4" id="KW-1185">Reference proteome</keyword>
<dbReference type="PANTHER" id="PTHR33883">
    <property type="entry name" value="WPP DOMAIN-ASSOCIATED PROTEIN"/>
    <property type="match status" value="1"/>
</dbReference>
<dbReference type="Proteomes" id="UP000008022">
    <property type="component" value="Unassembled WGS sequence"/>
</dbReference>
<feature type="coiled-coil region" evidence="1">
    <location>
        <begin position="429"/>
        <end position="456"/>
    </location>
</feature>
<protein>
    <submittedName>
        <fullName evidence="3">Uncharacterized protein</fullName>
    </submittedName>
</protein>
<evidence type="ECO:0000313" key="3">
    <source>
        <dbReference type="EnsemblPlants" id="ORUFI07G02780.1"/>
    </source>
</evidence>
<dbReference type="eggNOG" id="ENOG502QPVR">
    <property type="taxonomic scope" value="Eukaryota"/>
</dbReference>
<evidence type="ECO:0000256" key="2">
    <source>
        <dbReference type="SAM" id="MobiDB-lite"/>
    </source>
</evidence>
<evidence type="ECO:0000256" key="1">
    <source>
        <dbReference type="SAM" id="Coils"/>
    </source>
</evidence>
<dbReference type="InterPro" id="IPR037490">
    <property type="entry name" value="WAP"/>
</dbReference>
<feature type="compositionally biased region" description="Polar residues" evidence="2">
    <location>
        <begin position="296"/>
        <end position="309"/>
    </location>
</feature>
<sequence>MAGIQPVLDERMDPFTGRMIIPASTCQSRCTAHNDLSLFSGPLIDRTSSSSISEFNSEAEKFNDLEVPPPWLLSYHRSCDIGSNFEAFATVMSRLRQHLLDANVEINYTEYLDLMKLEVEQHLNKLKEDIRFLKSHSLVHDGDANGSCPMVCHHGKLVEIYEGFNGFKLLLVVVFRQIKEMLSLFSASIRDLQWEHEMQLEVTSIMIGDCIKSLQDELERKLYEQSSIVNTLKKNWKETVVQCGAIHEELIDIADMLLPSEEESNILNSKHEHFGNWSSGWKHKFFGKKSGEERTPSSNEENISSATQKSVCPREVISEKSDFRHLKGMNREEMIKYFRFEISKLKRLHELSLQEKTEELFKFKREKGSLALKYDPEFEPLRKKVPEIISRVDQIILNTINAPTAFSTNQVLEERGRLTGRIDSLYYANQNLRGLLAEKMKDIKDLSRQVSDASRKMSFQLSLEEKLSRQLHKIKGDYEDLHIQSTIRDEVYQTVTKRMFDDYRNSLQDPALTYQEKVTSLEAALSEKETALRLANEENQRLKEKLSKQEKEHGIQNNQDYPELIKQDNEEMILRDIEMEPHVSPRRSYAISEQNAEYEELIKLKQTLEIASTALKEVESNELDYNGILGKNEQEKQLEFILVSIMDLSKEFVQIENKMSGDMKGSEKGPEILGYQCKHMVQQALVLTKKGLWYKQMLDTRRSQLRKAEAEVDVLGNKVSTLLSLVQKIYVTLEHYSPVFQQYPGLLDAFLKTCKLVADSTTTGRRSAIRAQDWSSYVQLLCEEVISRTNKLSELKDYPINSSGDASPRKSRMLFKLVQESWHADEMIPPTELWLEQPATARERTGRGSAKGMAAGMQTQTVLPAPPSTPRMTLPMRGLWLFSMSHISPPVFVMLLIGVSPADVTDGSGNGMQISSALQR</sequence>
<reference evidence="3" key="2">
    <citation type="submission" date="2015-06" db="UniProtKB">
        <authorList>
            <consortium name="EnsemblPlants"/>
        </authorList>
    </citation>
    <scope>IDENTIFICATION</scope>
</reference>
<feature type="coiled-coil region" evidence="1">
    <location>
        <begin position="518"/>
        <end position="559"/>
    </location>
</feature>
<feature type="region of interest" description="Disordered" evidence="2">
    <location>
        <begin position="288"/>
        <end position="309"/>
    </location>
</feature>
<dbReference type="STRING" id="4529.A0A0E0Q407"/>
<dbReference type="EnsemblPlants" id="ORUFI07G02780.1">
    <property type="protein sequence ID" value="ORUFI07G02780.1"/>
    <property type="gene ID" value="ORUFI07G02780"/>
</dbReference>
<evidence type="ECO:0000313" key="4">
    <source>
        <dbReference type="Proteomes" id="UP000008022"/>
    </source>
</evidence>
<dbReference type="PANTHER" id="PTHR33883:SF4">
    <property type="entry name" value="OS07G0147800 PROTEIN"/>
    <property type="match status" value="1"/>
</dbReference>
<organism evidence="3 4">
    <name type="scientific">Oryza rufipogon</name>
    <name type="common">Brownbeard rice</name>
    <name type="synonym">Asian wild rice</name>
    <dbReference type="NCBI Taxonomy" id="4529"/>
    <lineage>
        <taxon>Eukaryota</taxon>
        <taxon>Viridiplantae</taxon>
        <taxon>Streptophyta</taxon>
        <taxon>Embryophyta</taxon>
        <taxon>Tracheophyta</taxon>
        <taxon>Spermatophyta</taxon>
        <taxon>Magnoliopsida</taxon>
        <taxon>Liliopsida</taxon>
        <taxon>Poales</taxon>
        <taxon>Poaceae</taxon>
        <taxon>BOP clade</taxon>
        <taxon>Oryzoideae</taxon>
        <taxon>Oryzeae</taxon>
        <taxon>Oryzinae</taxon>
        <taxon>Oryza</taxon>
    </lineage>
</organism>
<proteinExistence type="predicted"/>
<keyword evidence="1" id="KW-0175">Coiled coil</keyword>
<feature type="coiled-coil region" evidence="1">
    <location>
        <begin position="591"/>
        <end position="621"/>
    </location>
</feature>